<proteinExistence type="predicted"/>
<gene>
    <name evidence="1" type="ORF">PGTUg99_030827</name>
</gene>
<accession>A0A5B0SE21</accession>
<sequence length="56" mass="6138">MPSGVGRDGGTITPLELLTIRLSAPLWSRFEFDDIPASDIEKIESLGVNRDISGMY</sequence>
<comment type="caution">
    <text evidence="1">The sequence shown here is derived from an EMBL/GenBank/DDBJ whole genome shotgun (WGS) entry which is preliminary data.</text>
</comment>
<reference evidence="1 2" key="1">
    <citation type="submission" date="2019-05" db="EMBL/GenBank/DDBJ databases">
        <title>Emergence of the Ug99 lineage of the wheat stem rust pathogen through somatic hybridization.</title>
        <authorList>
            <person name="Li F."/>
            <person name="Upadhyaya N.M."/>
            <person name="Sperschneider J."/>
            <person name="Matny O."/>
            <person name="Nguyen-Phuc H."/>
            <person name="Mago R."/>
            <person name="Raley C."/>
            <person name="Miller M.E."/>
            <person name="Silverstein K.A.T."/>
            <person name="Henningsen E."/>
            <person name="Hirsch C.D."/>
            <person name="Visser B."/>
            <person name="Pretorius Z.A."/>
            <person name="Steffenson B.J."/>
            <person name="Schwessinger B."/>
            <person name="Dodds P.N."/>
            <person name="Figueroa M."/>
        </authorList>
    </citation>
    <scope>NUCLEOTIDE SEQUENCE [LARGE SCALE GENOMIC DNA]</scope>
    <source>
        <strain evidence="1 2">Ug99</strain>
    </source>
</reference>
<dbReference type="EMBL" id="VDEP01000035">
    <property type="protein sequence ID" value="KAA1136411.1"/>
    <property type="molecule type" value="Genomic_DNA"/>
</dbReference>
<protein>
    <submittedName>
        <fullName evidence="1">Uncharacterized protein</fullName>
    </submittedName>
</protein>
<evidence type="ECO:0000313" key="1">
    <source>
        <dbReference type="EMBL" id="KAA1136411.1"/>
    </source>
</evidence>
<evidence type="ECO:0000313" key="2">
    <source>
        <dbReference type="Proteomes" id="UP000325313"/>
    </source>
</evidence>
<dbReference type="AlphaFoldDB" id="A0A5B0SE21"/>
<organism evidence="1 2">
    <name type="scientific">Puccinia graminis f. sp. tritici</name>
    <dbReference type="NCBI Taxonomy" id="56615"/>
    <lineage>
        <taxon>Eukaryota</taxon>
        <taxon>Fungi</taxon>
        <taxon>Dikarya</taxon>
        <taxon>Basidiomycota</taxon>
        <taxon>Pucciniomycotina</taxon>
        <taxon>Pucciniomycetes</taxon>
        <taxon>Pucciniales</taxon>
        <taxon>Pucciniaceae</taxon>
        <taxon>Puccinia</taxon>
    </lineage>
</organism>
<dbReference type="Proteomes" id="UP000325313">
    <property type="component" value="Unassembled WGS sequence"/>
</dbReference>
<name>A0A5B0SE21_PUCGR</name>